<dbReference type="Proteomes" id="UP000309747">
    <property type="component" value="Unassembled WGS sequence"/>
</dbReference>
<keyword evidence="2" id="KW-1185">Reference proteome</keyword>
<reference evidence="1 2" key="1">
    <citation type="submission" date="2019-04" db="EMBL/GenBank/DDBJ databases">
        <authorList>
            <person name="Li J."/>
        </authorList>
    </citation>
    <scope>NUCLEOTIDE SEQUENCE [LARGE SCALE GENOMIC DNA]</scope>
    <source>
        <strain evidence="1 2">KCTC 42687</strain>
    </source>
</reference>
<evidence type="ECO:0000313" key="1">
    <source>
        <dbReference type="EMBL" id="TJZ90138.1"/>
    </source>
</evidence>
<name>A0A4V5MV38_9RHOB</name>
<evidence type="ECO:0000313" key="2">
    <source>
        <dbReference type="Proteomes" id="UP000309747"/>
    </source>
</evidence>
<protein>
    <submittedName>
        <fullName evidence="1">Uncharacterized protein</fullName>
    </submittedName>
</protein>
<dbReference type="AlphaFoldDB" id="A0A4V5MV38"/>
<organism evidence="1 2">
    <name type="scientific">Paracoccus gahaiensis</name>
    <dbReference type="NCBI Taxonomy" id="1706839"/>
    <lineage>
        <taxon>Bacteria</taxon>
        <taxon>Pseudomonadati</taxon>
        <taxon>Pseudomonadota</taxon>
        <taxon>Alphaproteobacteria</taxon>
        <taxon>Rhodobacterales</taxon>
        <taxon>Paracoccaceae</taxon>
        <taxon>Paracoccus</taxon>
    </lineage>
</organism>
<gene>
    <name evidence="1" type="ORF">FA743_16095</name>
</gene>
<sequence length="74" mass="8688">MIELLISACTLSTQLSHPLPQCREFSLLYDAREVSVMTCMVHGQPQVALWKEAHPAWDVERWQCRTRDFRESRV</sequence>
<dbReference type="EMBL" id="SUNI01000019">
    <property type="protein sequence ID" value="TJZ90138.1"/>
    <property type="molecule type" value="Genomic_DNA"/>
</dbReference>
<proteinExistence type="predicted"/>
<dbReference type="OrthoDB" id="7363897at2"/>
<comment type="caution">
    <text evidence="1">The sequence shown here is derived from an EMBL/GenBank/DDBJ whole genome shotgun (WGS) entry which is preliminary data.</text>
</comment>
<accession>A0A4V5MV38</accession>